<name>A0A4C1W021_EUMVA</name>
<dbReference type="Proteomes" id="UP000299102">
    <property type="component" value="Unassembled WGS sequence"/>
</dbReference>
<keyword evidence="3" id="KW-1185">Reference proteome</keyword>
<sequence length="226" mass="24708">MHSLRIVSTGPGDRCTCVVRPERLRPVSLNVSDLTMNERSVSSFHEFVLFFFNMSRIYEKAANFDISSPGGEGVRVTSQTKFLRIFPSKATSASAATDKGVAHRAVYYETSNPLIPRVSCCPTTAQYLIVMERRFARLSAAASGPGAPRRPSQSASLFMLFWEQSDGYWASRGRDATAAADLSRRECCGLEIGYADERARAARAAPDDRATRWAAAPADRASTPAA</sequence>
<evidence type="ECO:0000256" key="1">
    <source>
        <dbReference type="SAM" id="MobiDB-lite"/>
    </source>
</evidence>
<feature type="region of interest" description="Disordered" evidence="1">
    <location>
        <begin position="205"/>
        <end position="226"/>
    </location>
</feature>
<reference evidence="2 3" key="1">
    <citation type="journal article" date="2019" name="Commun. Biol.">
        <title>The bagworm genome reveals a unique fibroin gene that provides high tensile strength.</title>
        <authorList>
            <person name="Kono N."/>
            <person name="Nakamura H."/>
            <person name="Ohtoshi R."/>
            <person name="Tomita M."/>
            <person name="Numata K."/>
            <person name="Arakawa K."/>
        </authorList>
    </citation>
    <scope>NUCLEOTIDE SEQUENCE [LARGE SCALE GENOMIC DNA]</scope>
</reference>
<feature type="compositionally biased region" description="Low complexity" evidence="1">
    <location>
        <begin position="212"/>
        <end position="226"/>
    </location>
</feature>
<accession>A0A4C1W021</accession>
<dbReference type="AlphaFoldDB" id="A0A4C1W021"/>
<proteinExistence type="predicted"/>
<evidence type="ECO:0000313" key="3">
    <source>
        <dbReference type="Proteomes" id="UP000299102"/>
    </source>
</evidence>
<evidence type="ECO:0000313" key="2">
    <source>
        <dbReference type="EMBL" id="GBP43415.1"/>
    </source>
</evidence>
<gene>
    <name evidence="2" type="ORF">EVAR_33943_1</name>
</gene>
<protein>
    <submittedName>
        <fullName evidence="2">Uncharacterized protein</fullName>
    </submittedName>
</protein>
<dbReference type="EMBL" id="BGZK01000435">
    <property type="protein sequence ID" value="GBP43415.1"/>
    <property type="molecule type" value="Genomic_DNA"/>
</dbReference>
<comment type="caution">
    <text evidence="2">The sequence shown here is derived from an EMBL/GenBank/DDBJ whole genome shotgun (WGS) entry which is preliminary data.</text>
</comment>
<organism evidence="2 3">
    <name type="scientific">Eumeta variegata</name>
    <name type="common">Bagworm moth</name>
    <name type="synonym">Eumeta japonica</name>
    <dbReference type="NCBI Taxonomy" id="151549"/>
    <lineage>
        <taxon>Eukaryota</taxon>
        <taxon>Metazoa</taxon>
        <taxon>Ecdysozoa</taxon>
        <taxon>Arthropoda</taxon>
        <taxon>Hexapoda</taxon>
        <taxon>Insecta</taxon>
        <taxon>Pterygota</taxon>
        <taxon>Neoptera</taxon>
        <taxon>Endopterygota</taxon>
        <taxon>Lepidoptera</taxon>
        <taxon>Glossata</taxon>
        <taxon>Ditrysia</taxon>
        <taxon>Tineoidea</taxon>
        <taxon>Psychidae</taxon>
        <taxon>Oiketicinae</taxon>
        <taxon>Eumeta</taxon>
    </lineage>
</organism>